<reference evidence="3" key="2">
    <citation type="journal article" date="2022" name="Microbiol. Resour. Announc.">
        <title>Whole-Genome Sequence of Entomortierella parvispora E1425, a Mucoromycotan Fungus Associated with Burkholderiaceae-Related Endosymbiotic Bacteria.</title>
        <authorList>
            <person name="Herlambang A."/>
            <person name="Guo Y."/>
            <person name="Takashima Y."/>
            <person name="Narisawa K."/>
            <person name="Ohta H."/>
            <person name="Nishizawa T."/>
        </authorList>
    </citation>
    <scope>NUCLEOTIDE SEQUENCE</scope>
    <source>
        <strain evidence="3">E1425</strain>
    </source>
</reference>
<accession>A0A9P3LYS7</accession>
<evidence type="ECO:0000313" key="4">
    <source>
        <dbReference type="Proteomes" id="UP000827284"/>
    </source>
</evidence>
<dbReference type="InterPro" id="IPR051332">
    <property type="entry name" value="Fosfomycin_Res_Enzymes"/>
</dbReference>
<proteinExistence type="predicted"/>
<dbReference type="Pfam" id="PF00903">
    <property type="entry name" value="Glyoxalase"/>
    <property type="match status" value="1"/>
</dbReference>
<evidence type="ECO:0000256" key="1">
    <source>
        <dbReference type="ARBA" id="ARBA00022723"/>
    </source>
</evidence>
<keyword evidence="4" id="KW-1185">Reference proteome</keyword>
<name>A0A9P3LYS7_9FUNG</name>
<dbReference type="AlphaFoldDB" id="A0A9P3LYS7"/>
<feature type="domain" description="VOC" evidence="2">
    <location>
        <begin position="6"/>
        <end position="137"/>
    </location>
</feature>
<sequence length="141" mass="16064">MGKLGALNHVSLSSSDYEQSKKFYTFLLVDLLQYKQFREVTDWVMWIGANGSAICISPGNKTPHHKFTPGLHHLAFNAETKEQVDEFYHKIVDFQAKNKNEKSVILDTPAEHAEYGPGYYSVYFTDPDGIKLEIATTPDYQ</sequence>
<dbReference type="PANTHER" id="PTHR36113:SF6">
    <property type="entry name" value="FOSFOMYCIN RESISTANCE PROTEIN FOSX"/>
    <property type="match status" value="1"/>
</dbReference>
<dbReference type="PANTHER" id="PTHR36113">
    <property type="entry name" value="LYASE, PUTATIVE-RELATED-RELATED"/>
    <property type="match status" value="1"/>
</dbReference>
<dbReference type="Proteomes" id="UP000827284">
    <property type="component" value="Unassembled WGS sequence"/>
</dbReference>
<reference evidence="3" key="1">
    <citation type="submission" date="2021-11" db="EMBL/GenBank/DDBJ databases">
        <authorList>
            <person name="Herlambang A."/>
            <person name="Guo Y."/>
            <person name="Takashima Y."/>
            <person name="Nishizawa T."/>
        </authorList>
    </citation>
    <scope>NUCLEOTIDE SEQUENCE</scope>
    <source>
        <strain evidence="3">E1425</strain>
    </source>
</reference>
<dbReference type="Gene3D" id="3.10.180.10">
    <property type="entry name" value="2,3-Dihydroxybiphenyl 1,2-Dioxygenase, domain 1"/>
    <property type="match status" value="1"/>
</dbReference>
<dbReference type="SUPFAM" id="SSF54593">
    <property type="entry name" value="Glyoxalase/Bleomycin resistance protein/Dihydroxybiphenyl dioxygenase"/>
    <property type="match status" value="1"/>
</dbReference>
<evidence type="ECO:0000259" key="2">
    <source>
        <dbReference type="PROSITE" id="PS51819"/>
    </source>
</evidence>
<keyword evidence="1" id="KW-0479">Metal-binding</keyword>
<gene>
    <name evidence="3" type="ORF">EMPS_07533</name>
</gene>
<evidence type="ECO:0000313" key="3">
    <source>
        <dbReference type="EMBL" id="GJJ75175.1"/>
    </source>
</evidence>
<organism evidence="3 4">
    <name type="scientific">Entomortierella parvispora</name>
    <dbReference type="NCBI Taxonomy" id="205924"/>
    <lineage>
        <taxon>Eukaryota</taxon>
        <taxon>Fungi</taxon>
        <taxon>Fungi incertae sedis</taxon>
        <taxon>Mucoromycota</taxon>
        <taxon>Mortierellomycotina</taxon>
        <taxon>Mortierellomycetes</taxon>
        <taxon>Mortierellales</taxon>
        <taxon>Mortierellaceae</taxon>
        <taxon>Entomortierella</taxon>
    </lineage>
</organism>
<dbReference type="PROSITE" id="PS51819">
    <property type="entry name" value="VOC"/>
    <property type="match status" value="1"/>
</dbReference>
<dbReference type="InterPro" id="IPR004360">
    <property type="entry name" value="Glyas_Fos-R_dOase_dom"/>
</dbReference>
<dbReference type="OrthoDB" id="10249419at2759"/>
<dbReference type="EMBL" id="BQFW01000010">
    <property type="protein sequence ID" value="GJJ75175.1"/>
    <property type="molecule type" value="Genomic_DNA"/>
</dbReference>
<dbReference type="InterPro" id="IPR037523">
    <property type="entry name" value="VOC_core"/>
</dbReference>
<dbReference type="GO" id="GO:0046872">
    <property type="term" value="F:metal ion binding"/>
    <property type="evidence" value="ECO:0007669"/>
    <property type="project" value="UniProtKB-KW"/>
</dbReference>
<protein>
    <recommendedName>
        <fullName evidence="2">VOC domain-containing protein</fullName>
    </recommendedName>
</protein>
<comment type="caution">
    <text evidence="3">The sequence shown here is derived from an EMBL/GenBank/DDBJ whole genome shotgun (WGS) entry which is preliminary data.</text>
</comment>
<dbReference type="InterPro" id="IPR029068">
    <property type="entry name" value="Glyas_Bleomycin-R_OHBP_Dase"/>
</dbReference>